<proteinExistence type="predicted"/>
<protein>
    <submittedName>
        <fullName evidence="1">Uncharacterized protein</fullName>
    </submittedName>
</protein>
<accession>A0ACC0WUW3</accession>
<keyword evidence="2" id="KW-1185">Reference proteome</keyword>
<dbReference type="Proteomes" id="UP001163321">
    <property type="component" value="Chromosome 1"/>
</dbReference>
<dbReference type="EMBL" id="CM047580">
    <property type="protein sequence ID" value="KAI9922182.1"/>
    <property type="molecule type" value="Genomic_DNA"/>
</dbReference>
<evidence type="ECO:0000313" key="2">
    <source>
        <dbReference type="Proteomes" id="UP001163321"/>
    </source>
</evidence>
<evidence type="ECO:0000313" key="1">
    <source>
        <dbReference type="EMBL" id="KAI9922182.1"/>
    </source>
</evidence>
<sequence>MAYEYLHNQQDDLTRRLASQILWREAKAAQPAPGLSGSAFCCSSSTSSCSVFEATSVEVDASVNAFFPSLASIPRRPLTSSPVPSAAKSN</sequence>
<name>A0ACC0WUW3_9STRA</name>
<reference evidence="1 2" key="1">
    <citation type="journal article" date="2022" name="bioRxiv">
        <title>The genome of the oomycete Peronosclerospora sorghi, a cosmopolitan pathogen of maize and sorghum, is inflated with dispersed pseudogenes.</title>
        <authorList>
            <person name="Fletcher K."/>
            <person name="Martin F."/>
            <person name="Isakeit T."/>
            <person name="Cavanaugh K."/>
            <person name="Magill C."/>
            <person name="Michelmore R."/>
        </authorList>
    </citation>
    <scope>NUCLEOTIDE SEQUENCE [LARGE SCALE GENOMIC DNA]</scope>
    <source>
        <strain evidence="1">P6</strain>
    </source>
</reference>
<organism evidence="1 2">
    <name type="scientific">Peronosclerospora sorghi</name>
    <dbReference type="NCBI Taxonomy" id="230839"/>
    <lineage>
        <taxon>Eukaryota</taxon>
        <taxon>Sar</taxon>
        <taxon>Stramenopiles</taxon>
        <taxon>Oomycota</taxon>
        <taxon>Peronosporomycetes</taxon>
        <taxon>Peronosporales</taxon>
        <taxon>Peronosporaceae</taxon>
        <taxon>Peronosclerospora</taxon>
    </lineage>
</organism>
<comment type="caution">
    <text evidence="1">The sequence shown here is derived from an EMBL/GenBank/DDBJ whole genome shotgun (WGS) entry which is preliminary data.</text>
</comment>
<gene>
    <name evidence="1" type="ORF">PsorP6_000544</name>
</gene>